<dbReference type="InterPro" id="IPR019606">
    <property type="entry name" value="GerMN"/>
</dbReference>
<dbReference type="SMART" id="SM00909">
    <property type="entry name" value="Germane"/>
    <property type="match status" value="1"/>
</dbReference>
<evidence type="ECO:0000313" key="3">
    <source>
        <dbReference type="EMBL" id="BDI32664.1"/>
    </source>
</evidence>
<keyword evidence="2" id="KW-0732">Signal</keyword>
<dbReference type="Proteomes" id="UP000287394">
    <property type="component" value="Chromosome"/>
</dbReference>
<dbReference type="EMBL" id="AP025739">
    <property type="protein sequence ID" value="BDI32664.1"/>
    <property type="molecule type" value="Genomic_DNA"/>
</dbReference>
<reference evidence="3 4" key="1">
    <citation type="journal article" date="2019" name="Int. J. Syst. Evol. Microbiol.">
        <title>Capsulimonas corticalis gen. nov., sp. nov., an aerobic capsulated bacterium, of a novel bacterial order, Capsulimonadales ord. nov., of the class Armatimonadia of the phylum Armatimonadetes.</title>
        <authorList>
            <person name="Li J."/>
            <person name="Kudo C."/>
            <person name="Tonouchi A."/>
        </authorList>
    </citation>
    <scope>NUCLEOTIDE SEQUENCE [LARGE SCALE GENOMIC DNA]</scope>
    <source>
        <strain evidence="3 4">AX-7</strain>
    </source>
</reference>
<protein>
    <submittedName>
        <fullName evidence="3">Uncharacterized protein</fullName>
    </submittedName>
</protein>
<dbReference type="AlphaFoldDB" id="A0A402CQL5"/>
<feature type="chain" id="PRO_5043332877" evidence="2">
    <location>
        <begin position="23"/>
        <end position="200"/>
    </location>
</feature>
<evidence type="ECO:0000313" key="4">
    <source>
        <dbReference type="Proteomes" id="UP000287394"/>
    </source>
</evidence>
<name>A0A402CQL5_9BACT</name>
<feature type="compositionally biased region" description="Low complexity" evidence="1">
    <location>
        <begin position="29"/>
        <end position="38"/>
    </location>
</feature>
<feature type="region of interest" description="Disordered" evidence="1">
    <location>
        <begin position="29"/>
        <end position="51"/>
    </location>
</feature>
<dbReference type="KEGG" id="ccot:CCAX7_47150"/>
<dbReference type="Pfam" id="PF10646">
    <property type="entry name" value="Germane"/>
    <property type="match status" value="1"/>
</dbReference>
<dbReference type="PROSITE" id="PS51257">
    <property type="entry name" value="PROKAR_LIPOPROTEIN"/>
    <property type="match status" value="1"/>
</dbReference>
<sequence>MSKKSTRAVLTALLPLAVFLGACNHSGPPQNTTPVTNNPAPPTTAAPQGPVAPVREGYIYLPSADGSGDGSELVAHKVTFDKPDDPARESLNALVAAKDTPLPAGSELRGVKIEDGLATVNFSAELKSNFHGSDTQEAQAVNSILKTLGQFPTISKVQILVDGSPVDSLGGHFEISDPLDVIRTTADAKQARVYHKAQPN</sequence>
<keyword evidence="4" id="KW-1185">Reference proteome</keyword>
<organism evidence="3 4">
    <name type="scientific">Capsulimonas corticalis</name>
    <dbReference type="NCBI Taxonomy" id="2219043"/>
    <lineage>
        <taxon>Bacteria</taxon>
        <taxon>Bacillati</taxon>
        <taxon>Armatimonadota</taxon>
        <taxon>Armatimonadia</taxon>
        <taxon>Capsulimonadales</taxon>
        <taxon>Capsulimonadaceae</taxon>
        <taxon>Capsulimonas</taxon>
    </lineage>
</organism>
<accession>A0A402CQL5</accession>
<gene>
    <name evidence="3" type="ORF">CCAX7_47150</name>
</gene>
<dbReference type="OrthoDB" id="9809406at2"/>
<proteinExistence type="predicted"/>
<dbReference type="RefSeq" id="WP_119319628.1">
    <property type="nucleotide sequence ID" value="NZ_AP025739.1"/>
</dbReference>
<feature type="signal peptide" evidence="2">
    <location>
        <begin position="1"/>
        <end position="22"/>
    </location>
</feature>
<evidence type="ECO:0000256" key="1">
    <source>
        <dbReference type="SAM" id="MobiDB-lite"/>
    </source>
</evidence>
<evidence type="ECO:0000256" key="2">
    <source>
        <dbReference type="SAM" id="SignalP"/>
    </source>
</evidence>